<proteinExistence type="predicted"/>
<dbReference type="PANTHER" id="PTHR33516:SF2">
    <property type="entry name" value="LEXA REPRESSOR-RELATED"/>
    <property type="match status" value="1"/>
</dbReference>
<dbReference type="GO" id="GO:0004252">
    <property type="term" value="F:serine-type endopeptidase activity"/>
    <property type="evidence" value="ECO:0007669"/>
    <property type="project" value="UniProtKB-EC"/>
</dbReference>
<evidence type="ECO:0000313" key="2">
    <source>
        <dbReference type="EMBL" id="MET3751834.1"/>
    </source>
</evidence>
<dbReference type="SUPFAM" id="SSF46785">
    <property type="entry name" value="Winged helix' DNA-binding domain"/>
    <property type="match status" value="1"/>
</dbReference>
<dbReference type="InterPro" id="IPR036390">
    <property type="entry name" value="WH_DNA-bd_sf"/>
</dbReference>
<keyword evidence="2" id="KW-0378">Hydrolase</keyword>
<feature type="domain" description="LexA repressor DNA-binding" evidence="1">
    <location>
        <begin position="3"/>
        <end position="66"/>
    </location>
</feature>
<dbReference type="InterPro" id="IPR036388">
    <property type="entry name" value="WH-like_DNA-bd_sf"/>
</dbReference>
<name>A0ABV2M6V2_9FIRM</name>
<sequence length="70" mass="8068">MKQTLTRKQEESYQCILNYTKEHGYPPTVREFGKLIGVRSTSSASSRIKQLEQNGYIRRIPASPRAIEIL</sequence>
<dbReference type="Gene3D" id="1.10.10.10">
    <property type="entry name" value="Winged helix-like DNA-binding domain superfamily/Winged helix DNA-binding domain"/>
    <property type="match status" value="1"/>
</dbReference>
<evidence type="ECO:0000259" key="1">
    <source>
        <dbReference type="Pfam" id="PF01726"/>
    </source>
</evidence>
<protein>
    <submittedName>
        <fullName evidence="2">Repressor LexA</fullName>
        <ecNumber evidence="2">3.4.21.88</ecNumber>
    </submittedName>
</protein>
<dbReference type="InterPro" id="IPR006199">
    <property type="entry name" value="LexA_DNA-bd_dom"/>
</dbReference>
<dbReference type="PANTHER" id="PTHR33516">
    <property type="entry name" value="LEXA REPRESSOR"/>
    <property type="match status" value="1"/>
</dbReference>
<keyword evidence="3" id="KW-1185">Reference proteome</keyword>
<gene>
    <name evidence="2" type="ORF">ABID24_003096</name>
</gene>
<dbReference type="EC" id="3.4.21.88" evidence="2"/>
<comment type="caution">
    <text evidence="2">The sequence shown here is derived from an EMBL/GenBank/DDBJ whole genome shotgun (WGS) entry which is preliminary data.</text>
</comment>
<organism evidence="2 3">
    <name type="scientific">Blautia caecimuris</name>
    <dbReference type="NCBI Taxonomy" id="1796615"/>
    <lineage>
        <taxon>Bacteria</taxon>
        <taxon>Bacillati</taxon>
        <taxon>Bacillota</taxon>
        <taxon>Clostridia</taxon>
        <taxon>Lachnospirales</taxon>
        <taxon>Lachnospiraceae</taxon>
        <taxon>Blautia</taxon>
    </lineage>
</organism>
<evidence type="ECO:0000313" key="3">
    <source>
        <dbReference type="Proteomes" id="UP001549106"/>
    </source>
</evidence>
<accession>A0ABV2M6V2</accession>
<dbReference type="Proteomes" id="UP001549106">
    <property type="component" value="Unassembled WGS sequence"/>
</dbReference>
<dbReference type="RefSeq" id="WP_257465343.1">
    <property type="nucleotide sequence ID" value="NZ_BAABXP010000007.1"/>
</dbReference>
<reference evidence="2 3" key="1">
    <citation type="submission" date="2024-06" db="EMBL/GenBank/DDBJ databases">
        <title>Genomic Encyclopedia of Type Strains, Phase IV (KMG-IV): sequencing the most valuable type-strain genomes for metagenomic binning, comparative biology and taxonomic classification.</title>
        <authorList>
            <person name="Goeker M."/>
        </authorList>
    </citation>
    <scope>NUCLEOTIDE SEQUENCE [LARGE SCALE GENOMIC DNA]</scope>
    <source>
        <strain evidence="2 3">DSM 29492</strain>
    </source>
</reference>
<dbReference type="InterPro" id="IPR050077">
    <property type="entry name" value="LexA_repressor"/>
</dbReference>
<dbReference type="EMBL" id="JBEPMJ010000029">
    <property type="protein sequence ID" value="MET3751834.1"/>
    <property type="molecule type" value="Genomic_DNA"/>
</dbReference>
<dbReference type="Pfam" id="PF01726">
    <property type="entry name" value="LexA_DNA_bind"/>
    <property type="match status" value="1"/>
</dbReference>